<dbReference type="SUPFAM" id="SSF101148">
    <property type="entry name" value="Plant invertase/pectin methylesterase inhibitor"/>
    <property type="match status" value="1"/>
</dbReference>
<dbReference type="PANTHER" id="PTHR31707">
    <property type="entry name" value="PECTINESTERASE"/>
    <property type="match status" value="1"/>
</dbReference>
<feature type="domain" description="Pectinesterase inhibitor" evidence="11">
    <location>
        <begin position="40"/>
        <end position="187"/>
    </location>
</feature>
<dbReference type="InterPro" id="IPR011050">
    <property type="entry name" value="Pectin_lyase_fold/virulence"/>
</dbReference>
<dbReference type="EMBL" id="AMZH03031784">
    <property type="protein sequence ID" value="RRT32498.1"/>
    <property type="molecule type" value="Genomic_DNA"/>
</dbReference>
<evidence type="ECO:0000256" key="6">
    <source>
        <dbReference type="ARBA" id="ARBA00022512"/>
    </source>
</evidence>
<dbReference type="SUPFAM" id="SSF51126">
    <property type="entry name" value="Pectin lyase-like"/>
    <property type="match status" value="1"/>
</dbReference>
<comment type="pathway">
    <text evidence="2 10">Glycan metabolism; pectin degradation; 2-dehydro-3-deoxy-D-gluconate from pectin: step 1/5.</text>
</comment>
<protein>
    <recommendedName>
        <fullName evidence="5 10">Pectinesterase</fullName>
        <ecNumber evidence="5 10">3.1.1.11</ecNumber>
    </recommendedName>
</protein>
<dbReference type="InterPro" id="IPR035513">
    <property type="entry name" value="Invertase/methylesterase_inhib"/>
</dbReference>
<evidence type="ECO:0000313" key="12">
    <source>
        <dbReference type="EMBL" id="RRT32498.1"/>
    </source>
</evidence>
<comment type="similarity">
    <text evidence="4">In the C-terminal section; belongs to the pectinesterase family.</text>
</comment>
<evidence type="ECO:0000256" key="7">
    <source>
        <dbReference type="ARBA" id="ARBA00022801"/>
    </source>
</evidence>
<feature type="active site" evidence="9">
    <location>
        <position position="414"/>
    </location>
</feature>
<sequence length="574" mass="61556">MASSLFRPLLLLLLLLSTSSDAVHGRQHRTHAPIPSPKADASPAIRQACSATRSPDLCQAALSHLSPSLPANPSALDLALAAISAASNGLQTARANAQAILDASASNLNRTNAARNCLEFLSLSNHRLAAAFGALPAGALADARAFAGASELYQYDCWSALKYVNGTQQVADAMTFLADLANVTGAATAMVAALQRYGADISLWAPPQTERDGYWPDATSASPSGVTARKEFPQPGTPPDATVCKEDGCQFGAVQAAVDAAPEHNAGGYVIYIKEGVYEETVRVPFEKTNLVFIGDGMGKTVITGSLNADTVGVTTYNTATVGQRQVFDSCRLVVTEKFSSVCLFTGVSGDGFMARDLTFANTAGPDKHQAVAFRSDSDLSVLESVEFLGHQDTLYAHSLRQYYKSCRISGTVDFIFGNSAVVFHDCLVFVLPRQLNPEHGESNTVTAHGRTDPAQSTGFVFDHCTINGSDEYLALYRSNPTVHRTYLGRPWKEYSRTVFINCNLAEIVRPEGWEPWSGDFALQTLFYGEFGSSGPGANASARVPWSSQIPAEHLGIYSVENFIQGDQWIPFDL</sequence>
<keyword evidence="6" id="KW-0134">Cell wall</keyword>
<accession>A0A426WZ17</accession>
<dbReference type="GO" id="GO:0004857">
    <property type="term" value="F:enzyme inhibitor activity"/>
    <property type="evidence" value="ECO:0007669"/>
    <property type="project" value="InterPro"/>
</dbReference>
<dbReference type="Gene3D" id="2.160.20.10">
    <property type="entry name" value="Single-stranded right-handed beta-helix, Pectin lyase-like"/>
    <property type="match status" value="1"/>
</dbReference>
<keyword evidence="8 10" id="KW-0063">Aspartyl esterase</keyword>
<feature type="signal peptide" evidence="10">
    <location>
        <begin position="1"/>
        <end position="25"/>
    </location>
</feature>
<name>A0A426WZ17_ENSVE</name>
<dbReference type="InterPro" id="IPR033131">
    <property type="entry name" value="Pectinesterase_Asp_AS"/>
</dbReference>
<dbReference type="Pfam" id="PF04043">
    <property type="entry name" value="PMEI"/>
    <property type="match status" value="1"/>
</dbReference>
<dbReference type="Pfam" id="PF01095">
    <property type="entry name" value="Pectinesterase"/>
    <property type="match status" value="2"/>
</dbReference>
<dbReference type="UniPathway" id="UPA00545">
    <property type="reaction ID" value="UER00823"/>
</dbReference>
<dbReference type="FunFam" id="2.160.20.10:FF:000029">
    <property type="entry name" value="Pectinesterase 4"/>
    <property type="match status" value="1"/>
</dbReference>
<comment type="catalytic activity">
    <reaction evidence="10">
        <text>[(1-&gt;4)-alpha-D-galacturonosyl methyl ester](n) + n H2O = [(1-&gt;4)-alpha-D-galacturonosyl](n) + n methanol + n H(+)</text>
        <dbReference type="Rhea" id="RHEA:22380"/>
        <dbReference type="Rhea" id="RHEA-COMP:14570"/>
        <dbReference type="Rhea" id="RHEA-COMP:14573"/>
        <dbReference type="ChEBI" id="CHEBI:15377"/>
        <dbReference type="ChEBI" id="CHEBI:15378"/>
        <dbReference type="ChEBI" id="CHEBI:17790"/>
        <dbReference type="ChEBI" id="CHEBI:140522"/>
        <dbReference type="ChEBI" id="CHEBI:140523"/>
        <dbReference type="EC" id="3.1.1.11"/>
    </reaction>
</comment>
<keyword evidence="7 10" id="KW-0378">Hydrolase</keyword>
<dbReference type="InterPro" id="IPR012334">
    <property type="entry name" value="Pectin_lyas_fold"/>
</dbReference>
<evidence type="ECO:0000256" key="5">
    <source>
        <dbReference type="ARBA" id="ARBA00013229"/>
    </source>
</evidence>
<dbReference type="Proteomes" id="UP000287651">
    <property type="component" value="Unassembled WGS sequence"/>
</dbReference>
<evidence type="ECO:0000256" key="9">
    <source>
        <dbReference type="PROSITE-ProRule" id="PRU10040"/>
    </source>
</evidence>
<dbReference type="InterPro" id="IPR000070">
    <property type="entry name" value="Pectinesterase_cat"/>
</dbReference>
<proteinExistence type="inferred from homology"/>
<evidence type="ECO:0000256" key="10">
    <source>
        <dbReference type="RuleBase" id="RU000589"/>
    </source>
</evidence>
<keyword evidence="10" id="KW-0732">Signal</keyword>
<evidence type="ECO:0000256" key="4">
    <source>
        <dbReference type="ARBA" id="ARBA00007786"/>
    </source>
</evidence>
<organism evidence="12 13">
    <name type="scientific">Ensete ventricosum</name>
    <name type="common">Abyssinian banana</name>
    <name type="synonym">Musa ensete</name>
    <dbReference type="NCBI Taxonomy" id="4639"/>
    <lineage>
        <taxon>Eukaryota</taxon>
        <taxon>Viridiplantae</taxon>
        <taxon>Streptophyta</taxon>
        <taxon>Embryophyta</taxon>
        <taxon>Tracheophyta</taxon>
        <taxon>Spermatophyta</taxon>
        <taxon>Magnoliopsida</taxon>
        <taxon>Liliopsida</taxon>
        <taxon>Zingiberales</taxon>
        <taxon>Musaceae</taxon>
        <taxon>Ensete</taxon>
    </lineage>
</organism>
<dbReference type="NCBIfam" id="TIGR01614">
    <property type="entry name" value="PME_inhib"/>
    <property type="match status" value="1"/>
</dbReference>
<dbReference type="Gene3D" id="1.20.140.40">
    <property type="entry name" value="Invertase/pectin methylesterase inhibitor family protein"/>
    <property type="match status" value="1"/>
</dbReference>
<dbReference type="AlphaFoldDB" id="A0A426WZ17"/>
<evidence type="ECO:0000313" key="13">
    <source>
        <dbReference type="Proteomes" id="UP000287651"/>
    </source>
</evidence>
<evidence type="ECO:0000256" key="2">
    <source>
        <dbReference type="ARBA" id="ARBA00005184"/>
    </source>
</evidence>
<dbReference type="PROSITE" id="PS00503">
    <property type="entry name" value="PECTINESTERASE_2"/>
    <property type="match status" value="1"/>
</dbReference>
<evidence type="ECO:0000256" key="1">
    <source>
        <dbReference type="ARBA" id="ARBA00004191"/>
    </source>
</evidence>
<gene>
    <name evidence="12" type="ORF">B296_00052906</name>
</gene>
<comment type="subcellular location">
    <subcellularLocation>
        <location evidence="1">Secreted</location>
        <location evidence="1">Cell wall</location>
    </subcellularLocation>
</comment>
<keyword evidence="6" id="KW-0964">Secreted</keyword>
<comment type="caution">
    <text evidence="12">The sequence shown here is derived from an EMBL/GenBank/DDBJ whole genome shotgun (WGS) entry which is preliminary data.</text>
</comment>
<evidence type="ECO:0000256" key="3">
    <source>
        <dbReference type="ARBA" id="ARBA00006027"/>
    </source>
</evidence>
<dbReference type="GO" id="GO:0045490">
    <property type="term" value="P:pectin catabolic process"/>
    <property type="evidence" value="ECO:0007669"/>
    <property type="project" value="UniProtKB-UniRule"/>
</dbReference>
<evidence type="ECO:0000259" key="11">
    <source>
        <dbReference type="SMART" id="SM00856"/>
    </source>
</evidence>
<dbReference type="GO" id="GO:0042545">
    <property type="term" value="P:cell wall modification"/>
    <property type="evidence" value="ECO:0007669"/>
    <property type="project" value="UniProtKB-UniRule"/>
</dbReference>
<dbReference type="InterPro" id="IPR006501">
    <property type="entry name" value="Pectinesterase_inhib_dom"/>
</dbReference>
<evidence type="ECO:0000256" key="8">
    <source>
        <dbReference type="ARBA" id="ARBA00023085"/>
    </source>
</evidence>
<dbReference type="EC" id="3.1.1.11" evidence="5 10"/>
<dbReference type="SMART" id="SM00856">
    <property type="entry name" value="PMEI"/>
    <property type="match status" value="1"/>
</dbReference>
<reference evidence="12 13" key="1">
    <citation type="journal article" date="2014" name="Agronomy (Basel)">
        <title>A Draft Genome Sequence for Ensete ventricosum, the Drought-Tolerant Tree Against Hunger.</title>
        <authorList>
            <person name="Harrison J."/>
            <person name="Moore K.A."/>
            <person name="Paszkiewicz K."/>
            <person name="Jones T."/>
            <person name="Grant M."/>
            <person name="Ambacheew D."/>
            <person name="Muzemil S."/>
            <person name="Studholme D.J."/>
        </authorList>
    </citation>
    <scope>NUCLEOTIDE SEQUENCE [LARGE SCALE GENOMIC DNA]</scope>
</reference>
<dbReference type="GO" id="GO:0030599">
    <property type="term" value="F:pectinesterase activity"/>
    <property type="evidence" value="ECO:0007669"/>
    <property type="project" value="UniProtKB-UniRule"/>
</dbReference>
<feature type="chain" id="PRO_5018807992" description="Pectinesterase" evidence="10">
    <location>
        <begin position="26"/>
        <end position="574"/>
    </location>
</feature>
<comment type="similarity">
    <text evidence="3">In the N-terminal section; belongs to the PMEI family.</text>
</comment>